<evidence type="ECO:0000313" key="9">
    <source>
        <dbReference type="Proteomes" id="UP000297295"/>
    </source>
</evidence>
<dbReference type="PANTHER" id="PTHR31118:SF12">
    <property type="entry name" value="CYCLASE-LIKE PROTEIN 2"/>
    <property type="match status" value="1"/>
</dbReference>
<organism evidence="8 9">
    <name type="scientific">Methanolobus halotolerans</name>
    <dbReference type="NCBI Taxonomy" id="2052935"/>
    <lineage>
        <taxon>Archaea</taxon>
        <taxon>Methanobacteriati</taxon>
        <taxon>Methanobacteriota</taxon>
        <taxon>Stenosarchaea group</taxon>
        <taxon>Methanomicrobia</taxon>
        <taxon>Methanosarcinales</taxon>
        <taxon>Methanosarcinaceae</taxon>
        <taxon>Methanolobus</taxon>
    </lineage>
</organism>
<comment type="pathway">
    <text evidence="2">Amino-acid degradation.</text>
</comment>
<dbReference type="EMBL" id="PGGK01000001">
    <property type="protein sequence ID" value="TGC11361.1"/>
    <property type="molecule type" value="Genomic_DNA"/>
</dbReference>
<dbReference type="FunFam" id="3.50.30.50:FF:000001">
    <property type="entry name" value="Kynurenine formamidase"/>
    <property type="match status" value="1"/>
</dbReference>
<evidence type="ECO:0000256" key="2">
    <source>
        <dbReference type="ARBA" id="ARBA00005023"/>
    </source>
</evidence>
<sequence length="221" mass="23991">MRRKIIDISVGISSDTCVYPGDPETLIESVYSIRGDGYAVSRVSFGTHTGTHVDAPSHIIDGGPNIDNIPIESFVDGALVLDLSFVSTDISLDDLVLAFAGFEGYDASDVRVLLIKTHEYAHEDPDETPFTAQRCLQSDAGSWIMEHGFRAVGVDTLSVDVSQSLNNHRLFLENGVIIVENLDLSGVEPGLYDFICLPLKLHGCEAAPARVVLVEKGFLNK</sequence>
<comment type="caution">
    <text evidence="8">The sequence shown here is derived from an EMBL/GenBank/DDBJ whole genome shotgun (WGS) entry which is preliminary data.</text>
</comment>
<reference evidence="8 9" key="1">
    <citation type="submission" date="2017-11" db="EMBL/GenBank/DDBJ databases">
        <title>Isolation and Characterization of Methanogenic Archaea from Saline Meromictic Lake at Siberia.</title>
        <authorList>
            <person name="Shen Y."/>
            <person name="Huang H.-H."/>
            <person name="Lai M.-C."/>
            <person name="Chen S.-C."/>
        </authorList>
    </citation>
    <scope>NUCLEOTIDE SEQUENCE [LARGE SCALE GENOMIC DNA]</scope>
    <source>
        <strain evidence="8 9">SY-01</strain>
    </source>
</reference>
<dbReference type="Pfam" id="PF04199">
    <property type="entry name" value="Cyclase"/>
    <property type="match status" value="1"/>
</dbReference>
<dbReference type="GO" id="GO:0019441">
    <property type="term" value="P:L-tryptophan catabolic process to kynurenine"/>
    <property type="evidence" value="ECO:0007669"/>
    <property type="project" value="InterPro"/>
</dbReference>
<dbReference type="AlphaFoldDB" id="A0A4E0QDA9"/>
<evidence type="ECO:0000256" key="4">
    <source>
        <dbReference type="ARBA" id="ARBA00022723"/>
    </source>
</evidence>
<proteinExistence type="predicted"/>
<gene>
    <name evidence="8" type="ORF">CUN85_00295</name>
</gene>
<comment type="subunit">
    <text evidence="3">Homodimer.</text>
</comment>
<keyword evidence="5 8" id="KW-0378">Hydrolase</keyword>
<evidence type="ECO:0000256" key="3">
    <source>
        <dbReference type="ARBA" id="ARBA00011738"/>
    </source>
</evidence>
<protein>
    <submittedName>
        <fullName evidence="8">Metal-dependent hydrolase</fullName>
    </submittedName>
</protein>
<evidence type="ECO:0000256" key="5">
    <source>
        <dbReference type="ARBA" id="ARBA00022801"/>
    </source>
</evidence>
<keyword evidence="4" id="KW-0479">Metal-binding</keyword>
<dbReference type="SUPFAM" id="SSF102198">
    <property type="entry name" value="Putative cyclase"/>
    <property type="match status" value="1"/>
</dbReference>
<dbReference type="InterPro" id="IPR007325">
    <property type="entry name" value="KFase/CYL"/>
</dbReference>
<dbReference type="Gene3D" id="3.50.30.50">
    <property type="entry name" value="Putative cyclase"/>
    <property type="match status" value="1"/>
</dbReference>
<dbReference type="InterPro" id="IPR037175">
    <property type="entry name" value="KFase_sf"/>
</dbReference>
<evidence type="ECO:0000313" key="8">
    <source>
        <dbReference type="EMBL" id="TGC11361.1"/>
    </source>
</evidence>
<dbReference type="GO" id="GO:0046872">
    <property type="term" value="F:metal ion binding"/>
    <property type="evidence" value="ECO:0007669"/>
    <property type="project" value="UniProtKB-KW"/>
</dbReference>
<accession>A0A4E0QDA9</accession>
<dbReference type="PANTHER" id="PTHR31118">
    <property type="entry name" value="CYCLASE-LIKE PROTEIN 2"/>
    <property type="match status" value="1"/>
</dbReference>
<dbReference type="RefSeq" id="WP_235856145.1">
    <property type="nucleotide sequence ID" value="NZ_PGGK01000001.1"/>
</dbReference>
<dbReference type="Proteomes" id="UP000297295">
    <property type="component" value="Unassembled WGS sequence"/>
</dbReference>
<keyword evidence="6" id="KW-0862">Zinc</keyword>
<dbReference type="GO" id="GO:0004061">
    <property type="term" value="F:arylformamidase activity"/>
    <property type="evidence" value="ECO:0007669"/>
    <property type="project" value="InterPro"/>
</dbReference>
<evidence type="ECO:0000256" key="7">
    <source>
        <dbReference type="ARBA" id="ARBA00023079"/>
    </source>
</evidence>
<evidence type="ECO:0000256" key="1">
    <source>
        <dbReference type="ARBA" id="ARBA00001947"/>
    </source>
</evidence>
<keyword evidence="9" id="KW-1185">Reference proteome</keyword>
<comment type="cofactor">
    <cofactor evidence="1">
        <name>Zn(2+)</name>
        <dbReference type="ChEBI" id="CHEBI:29105"/>
    </cofactor>
</comment>
<evidence type="ECO:0000256" key="6">
    <source>
        <dbReference type="ARBA" id="ARBA00022833"/>
    </source>
</evidence>
<name>A0A4E0QDA9_9EURY</name>
<keyword evidence="7" id="KW-0823">Tryptophan catabolism</keyword>